<comment type="caution">
    <text evidence="1">The sequence shown here is derived from an EMBL/GenBank/DDBJ whole genome shotgun (WGS) entry which is preliminary data.</text>
</comment>
<dbReference type="EMBL" id="QXDL01000172">
    <property type="protein sequence ID" value="RIH81458.1"/>
    <property type="molecule type" value="Genomic_DNA"/>
</dbReference>
<evidence type="ECO:0000313" key="2">
    <source>
        <dbReference type="Proteomes" id="UP000265715"/>
    </source>
</evidence>
<name>A0A399EBY5_9DEIN</name>
<keyword evidence="2" id="KW-1185">Reference proteome</keyword>
<sequence length="259" mass="28390">MAVGSLSLATVAKVELDGKLLLERADKTQQSYTRSGGGALNLNLEPGDRACVTQGKARLTYGNRVLTLQAPKACFEVARPKNLWDKLVQTCQDVGICQREAEAAFAKPAKSRGDAAGAVPPLYVPEFFDLPTLRLPVAGERYPKVLKLLDAQGKEIYREEIARKDLEGAYSLPADKLRLAARVQVKSTDNTVFYEAPVLWVQGEWPALPTLRERGLSLFLGQSLSYAPAAYSYFLASGDVQLAQTLERQIRESFVGTAR</sequence>
<protein>
    <submittedName>
        <fullName evidence="1">Uncharacterized protein</fullName>
    </submittedName>
</protein>
<dbReference type="AlphaFoldDB" id="A0A399EBY5"/>
<dbReference type="OrthoDB" id="27447at2"/>
<dbReference type="RefSeq" id="WP_119316085.1">
    <property type="nucleotide sequence ID" value="NZ_QXDL01000172.1"/>
</dbReference>
<accession>A0A399EBY5</accession>
<organism evidence="1 2">
    <name type="scientific">Calidithermus terrae</name>
    <dbReference type="NCBI Taxonomy" id="1408545"/>
    <lineage>
        <taxon>Bacteria</taxon>
        <taxon>Thermotogati</taxon>
        <taxon>Deinococcota</taxon>
        <taxon>Deinococci</taxon>
        <taxon>Thermales</taxon>
        <taxon>Thermaceae</taxon>
        <taxon>Calidithermus</taxon>
    </lineage>
</organism>
<dbReference type="Proteomes" id="UP000265715">
    <property type="component" value="Unassembled WGS sequence"/>
</dbReference>
<proteinExistence type="predicted"/>
<gene>
    <name evidence="1" type="ORF">Mterra_03144</name>
</gene>
<evidence type="ECO:0000313" key="1">
    <source>
        <dbReference type="EMBL" id="RIH81458.1"/>
    </source>
</evidence>
<reference evidence="1 2" key="1">
    <citation type="submission" date="2018-08" db="EMBL/GenBank/DDBJ databases">
        <title>Meiothermus terrae DSM 26712 genome sequencing project.</title>
        <authorList>
            <person name="Da Costa M.S."/>
            <person name="Albuquerque L."/>
            <person name="Raposo P."/>
            <person name="Froufe H.J.C."/>
            <person name="Barroso C.S."/>
            <person name="Egas C."/>
        </authorList>
    </citation>
    <scope>NUCLEOTIDE SEQUENCE [LARGE SCALE GENOMIC DNA]</scope>
    <source>
        <strain evidence="1 2">DSM 26712</strain>
    </source>
</reference>